<organism evidence="1 2">
    <name type="scientific">Mycena alexandri</name>
    <dbReference type="NCBI Taxonomy" id="1745969"/>
    <lineage>
        <taxon>Eukaryota</taxon>
        <taxon>Fungi</taxon>
        <taxon>Dikarya</taxon>
        <taxon>Basidiomycota</taxon>
        <taxon>Agaricomycotina</taxon>
        <taxon>Agaricomycetes</taxon>
        <taxon>Agaricomycetidae</taxon>
        <taxon>Agaricales</taxon>
        <taxon>Marasmiineae</taxon>
        <taxon>Mycenaceae</taxon>
        <taxon>Mycena</taxon>
    </lineage>
</organism>
<evidence type="ECO:0000313" key="2">
    <source>
        <dbReference type="Proteomes" id="UP001218188"/>
    </source>
</evidence>
<gene>
    <name evidence="1" type="ORF">C8F04DRAFT_1263371</name>
</gene>
<protein>
    <submittedName>
        <fullName evidence="1">Uncharacterized protein</fullName>
    </submittedName>
</protein>
<reference evidence="1" key="1">
    <citation type="submission" date="2023-03" db="EMBL/GenBank/DDBJ databases">
        <title>Massive genome expansion in bonnet fungi (Mycena s.s.) driven by repeated elements and novel gene families across ecological guilds.</title>
        <authorList>
            <consortium name="Lawrence Berkeley National Laboratory"/>
            <person name="Harder C.B."/>
            <person name="Miyauchi S."/>
            <person name="Viragh M."/>
            <person name="Kuo A."/>
            <person name="Thoen E."/>
            <person name="Andreopoulos B."/>
            <person name="Lu D."/>
            <person name="Skrede I."/>
            <person name="Drula E."/>
            <person name="Henrissat B."/>
            <person name="Morin E."/>
            <person name="Kohler A."/>
            <person name="Barry K."/>
            <person name="LaButti K."/>
            <person name="Morin E."/>
            <person name="Salamov A."/>
            <person name="Lipzen A."/>
            <person name="Mereny Z."/>
            <person name="Hegedus B."/>
            <person name="Baldrian P."/>
            <person name="Stursova M."/>
            <person name="Weitz H."/>
            <person name="Taylor A."/>
            <person name="Grigoriev I.V."/>
            <person name="Nagy L.G."/>
            <person name="Martin F."/>
            <person name="Kauserud H."/>
        </authorList>
    </citation>
    <scope>NUCLEOTIDE SEQUENCE</scope>
    <source>
        <strain evidence="1">CBHHK200</strain>
    </source>
</reference>
<name>A0AAD6SMX0_9AGAR</name>
<dbReference type="EMBL" id="JARJCM010000086">
    <property type="protein sequence ID" value="KAJ7030886.1"/>
    <property type="molecule type" value="Genomic_DNA"/>
</dbReference>
<dbReference type="AlphaFoldDB" id="A0AAD6SMX0"/>
<accession>A0AAD6SMX0</accession>
<dbReference type="Proteomes" id="UP001218188">
    <property type="component" value="Unassembled WGS sequence"/>
</dbReference>
<proteinExistence type="predicted"/>
<sequence length="290" mass="31877">MYTIGKWSGNGCSCGVAEQASVLPANQLDLARRALSTGFIAFTLTWNDWRPRSYSAPAEAVRTSSQTRFPESAAWFDAAKTTCPRGRRNALIDDTFRLCPRAPALAHAPEERHILISILRTNTTPPAHLCMLERRLTHLQLVSYTHATARSHLVSAPARPRLGSAVLLRPTFPRHIAKQQFAGILRAHPRAYRRRTVGARCCTDLNPSAHGHRPPSFSSFSVEMEMLTCALNATLPLAPHIASLPSSSVCPARSRVLARLIVRTRTPSRPHMSAHALLRAPLPPPACCLL</sequence>
<comment type="caution">
    <text evidence="1">The sequence shown here is derived from an EMBL/GenBank/DDBJ whole genome shotgun (WGS) entry which is preliminary data.</text>
</comment>
<evidence type="ECO:0000313" key="1">
    <source>
        <dbReference type="EMBL" id="KAJ7030886.1"/>
    </source>
</evidence>
<keyword evidence="2" id="KW-1185">Reference proteome</keyword>